<dbReference type="Pfam" id="PF07714">
    <property type="entry name" value="PK_Tyr_Ser-Thr"/>
    <property type="match status" value="2"/>
</dbReference>
<comment type="caution">
    <text evidence="20">Lacks conserved residue(s) required for the propagation of feature annotation.</text>
</comment>
<evidence type="ECO:0000256" key="4">
    <source>
        <dbReference type="ARBA" id="ARBA00022553"/>
    </source>
</evidence>
<dbReference type="Gene3D" id="2.90.10.10">
    <property type="entry name" value="Bulb-type lectin domain"/>
    <property type="match status" value="1"/>
</dbReference>
<keyword evidence="3 19" id="KW-0723">Serine/threonine-protein kinase</keyword>
<keyword evidence="6 21" id="KW-0812">Transmembrane</keyword>
<dbReference type="PROSITE" id="PS50927">
    <property type="entry name" value="BULB_LECTIN"/>
    <property type="match status" value="1"/>
</dbReference>
<keyword evidence="28" id="KW-1185">Reference proteome</keyword>
<evidence type="ECO:0000313" key="27">
    <source>
        <dbReference type="EMBL" id="GMN61949.1"/>
    </source>
</evidence>
<evidence type="ECO:0000259" key="23">
    <source>
        <dbReference type="PROSITE" id="PS50011"/>
    </source>
</evidence>
<keyword evidence="20" id="KW-0245">EGF-like domain</keyword>
<keyword evidence="2" id="KW-1003">Cell membrane</keyword>
<evidence type="ECO:0000256" key="3">
    <source>
        <dbReference type="ARBA" id="ARBA00022527"/>
    </source>
</evidence>
<dbReference type="PANTHER" id="PTHR32444">
    <property type="entry name" value="BULB-TYPE LECTIN DOMAIN-CONTAINING PROTEIN"/>
    <property type="match status" value="1"/>
</dbReference>
<comment type="subcellular location">
    <subcellularLocation>
        <location evidence="1">Cell membrane</location>
        <topology evidence="1">Single-pass type I membrane protein</topology>
    </subcellularLocation>
</comment>
<dbReference type="EC" id="2.7.11.1" evidence="19"/>
<keyword evidence="12 21" id="KW-1133">Transmembrane helix</keyword>
<feature type="domain" description="Apple" evidence="26">
    <location>
        <begin position="346"/>
        <end position="430"/>
    </location>
</feature>
<evidence type="ECO:0000256" key="21">
    <source>
        <dbReference type="SAM" id="Phobius"/>
    </source>
</evidence>
<evidence type="ECO:0000256" key="8">
    <source>
        <dbReference type="ARBA" id="ARBA00022734"/>
    </source>
</evidence>
<dbReference type="FunFam" id="3.50.4.10:FF:000002">
    <property type="entry name" value="G-type lectin S-receptor-like serine/threonine-protein kinase"/>
    <property type="match status" value="1"/>
</dbReference>
<dbReference type="SMART" id="SM00108">
    <property type="entry name" value="B_lectin"/>
    <property type="match status" value="1"/>
</dbReference>
<keyword evidence="16" id="KW-0325">Glycoprotein</keyword>
<evidence type="ECO:0000256" key="20">
    <source>
        <dbReference type="PROSITE-ProRule" id="PRU00076"/>
    </source>
</evidence>
<dbReference type="Pfam" id="PF00954">
    <property type="entry name" value="S_locus_glycop"/>
    <property type="match status" value="1"/>
</dbReference>
<evidence type="ECO:0000259" key="26">
    <source>
        <dbReference type="PROSITE" id="PS50948"/>
    </source>
</evidence>
<keyword evidence="7 22" id="KW-0732">Signal</keyword>
<dbReference type="InterPro" id="IPR036426">
    <property type="entry name" value="Bulb-type_lectin_dom_sf"/>
</dbReference>
<dbReference type="PIRSF" id="PIRSF000641">
    <property type="entry name" value="SRK"/>
    <property type="match status" value="1"/>
</dbReference>
<keyword evidence="11 19" id="KW-0067">ATP-binding</keyword>
<feature type="domain" description="Bulb-type lectin" evidence="25">
    <location>
        <begin position="24"/>
        <end position="145"/>
    </location>
</feature>
<comment type="catalytic activity">
    <reaction evidence="18 19">
        <text>L-seryl-[protein] + ATP = O-phospho-L-seryl-[protein] + ADP + H(+)</text>
        <dbReference type="Rhea" id="RHEA:17989"/>
        <dbReference type="Rhea" id="RHEA-COMP:9863"/>
        <dbReference type="Rhea" id="RHEA-COMP:11604"/>
        <dbReference type="ChEBI" id="CHEBI:15378"/>
        <dbReference type="ChEBI" id="CHEBI:29999"/>
        <dbReference type="ChEBI" id="CHEBI:30616"/>
        <dbReference type="ChEBI" id="CHEBI:83421"/>
        <dbReference type="ChEBI" id="CHEBI:456216"/>
        <dbReference type="EC" id="2.7.11.1"/>
    </reaction>
</comment>
<feature type="transmembrane region" description="Helical" evidence="21">
    <location>
        <begin position="442"/>
        <end position="465"/>
    </location>
</feature>
<dbReference type="Gene3D" id="3.50.4.10">
    <property type="entry name" value="Hepatocyte Growth Factor"/>
    <property type="match status" value="1"/>
</dbReference>
<dbReference type="InterPro" id="IPR021820">
    <property type="entry name" value="S-locus_recpt_kinase_C"/>
</dbReference>
<evidence type="ECO:0000256" key="17">
    <source>
        <dbReference type="ARBA" id="ARBA00047899"/>
    </source>
</evidence>
<dbReference type="CDD" id="cd00054">
    <property type="entry name" value="EGF_CA"/>
    <property type="match status" value="1"/>
</dbReference>
<evidence type="ECO:0000256" key="6">
    <source>
        <dbReference type="ARBA" id="ARBA00022692"/>
    </source>
</evidence>
<dbReference type="InterPro" id="IPR000719">
    <property type="entry name" value="Prot_kinase_dom"/>
</dbReference>
<evidence type="ECO:0000313" key="28">
    <source>
        <dbReference type="Proteomes" id="UP001187192"/>
    </source>
</evidence>
<keyword evidence="4" id="KW-0597">Phosphoprotein</keyword>
<name>A0AA88DZU7_FICCA</name>
<dbReference type="InterPro" id="IPR000742">
    <property type="entry name" value="EGF"/>
</dbReference>
<evidence type="ECO:0000256" key="14">
    <source>
        <dbReference type="ARBA" id="ARBA00023157"/>
    </source>
</evidence>
<evidence type="ECO:0000256" key="13">
    <source>
        <dbReference type="ARBA" id="ARBA00023136"/>
    </source>
</evidence>
<dbReference type="SMART" id="SM00473">
    <property type="entry name" value="PAN_AP"/>
    <property type="match status" value="1"/>
</dbReference>
<proteinExistence type="inferred from homology"/>
<keyword evidence="8" id="KW-0430">Lectin</keyword>
<keyword evidence="5 19" id="KW-0808">Transferase</keyword>
<protein>
    <recommendedName>
        <fullName evidence="19">Receptor-like serine/threonine-protein kinase</fullName>
        <ecNumber evidence="19">2.7.11.1</ecNumber>
    </recommendedName>
</protein>
<evidence type="ECO:0000256" key="19">
    <source>
        <dbReference type="PIRNR" id="PIRNR000641"/>
    </source>
</evidence>
<keyword evidence="9 19" id="KW-0547">Nucleotide-binding</keyword>
<reference evidence="27" key="1">
    <citation type="submission" date="2023-07" db="EMBL/GenBank/DDBJ databases">
        <title>draft genome sequence of fig (Ficus carica).</title>
        <authorList>
            <person name="Takahashi T."/>
            <person name="Nishimura K."/>
        </authorList>
    </citation>
    <scope>NUCLEOTIDE SEQUENCE</scope>
</reference>
<evidence type="ECO:0000256" key="15">
    <source>
        <dbReference type="ARBA" id="ARBA00023170"/>
    </source>
</evidence>
<evidence type="ECO:0000256" key="1">
    <source>
        <dbReference type="ARBA" id="ARBA00004251"/>
    </source>
</evidence>
<dbReference type="AlphaFoldDB" id="A0AA88DZU7"/>
<keyword evidence="10 19" id="KW-0418">Kinase</keyword>
<dbReference type="FunFam" id="3.30.200.20:FF:000330">
    <property type="entry name" value="G-type lectin S-receptor-like serine/threonine-protein kinase At4g03230"/>
    <property type="match status" value="1"/>
</dbReference>
<dbReference type="CDD" id="cd00028">
    <property type="entry name" value="B_lectin"/>
    <property type="match status" value="1"/>
</dbReference>
<evidence type="ECO:0000259" key="24">
    <source>
        <dbReference type="PROSITE" id="PS50026"/>
    </source>
</evidence>
<sequence length="768" mass="86024">MAVSPFLFVSVIILFLFVPVSSTVDTNSTLQSIRDGHTLISSEGKFELGFFSPGNSTNRYVGIWYYKIPIRTVIWVANRCNPIHDSSGLLTINSTGNLVLLYQNTSVVWSASSLKQARKPFLHLLDTGNLVLKDENNGSSSQESYLWQSFDYPSDTLLPGMKLGWDFRAGLKRSLTAWKSSNDPCPGKLSYGFELKPDASPEIYMMNGTAKYYRAGPWNGLRFSGMPELFVNPIYNFKYVYNDHELYYMFDIKVETELFSRVVLNETTNSRRRYAWLTGNQTWGLFDSAPATDCDKYGLCGANGSCVMINNNPTCHCLKGFKPRSQEKWGSSDWSGGCVRKTPMICQDKEKDGFIKLDGLKLPDTTHSWVNQSLNLSECRSKCLRNCSCVAYTNFDIREQGSGCIMWFGDLLDIRQLPSYGQTLYVRVPASELGKSNGKQRAVIIAAVVGSVSGVLLLGFCIYKIRCWKAARERKMYNADDKDDLELPLFDLDTIANATRNFAADNKLGEGGFGPVYKVGKLKDGQEIAVKRLSRSSDQGLNEFKNEVILIAKLQHRNLVRLLGCCIQGEEKLLIYEYMSNQSLDFFIFDFGIAKTFGGNQTEGNTNRVVGTYGYMAPEYASDGLFSVKSDVFSFGILVLEIISGKKNRGFFHPDRNLNLTGNVWKLWNEENALELIDECLVGSCAELEVLRCIHIALLCIQQCPEDRPSMSSVVVMFGSQSSLDQPKQPGFFVERSSLQFDILNTSSSSNQESCSINEATVSLLDAR</sequence>
<dbReference type="Pfam" id="PF01453">
    <property type="entry name" value="B_lectin"/>
    <property type="match status" value="1"/>
</dbReference>
<dbReference type="GO" id="GO:0048544">
    <property type="term" value="P:recognition of pollen"/>
    <property type="evidence" value="ECO:0007669"/>
    <property type="project" value="InterPro"/>
</dbReference>
<feature type="domain" description="Protein kinase" evidence="23">
    <location>
        <begin position="414"/>
        <end position="724"/>
    </location>
</feature>
<comment type="catalytic activity">
    <reaction evidence="17 19">
        <text>L-threonyl-[protein] + ATP = O-phospho-L-threonyl-[protein] + ADP + H(+)</text>
        <dbReference type="Rhea" id="RHEA:46608"/>
        <dbReference type="Rhea" id="RHEA-COMP:11060"/>
        <dbReference type="Rhea" id="RHEA-COMP:11605"/>
        <dbReference type="ChEBI" id="CHEBI:15378"/>
        <dbReference type="ChEBI" id="CHEBI:30013"/>
        <dbReference type="ChEBI" id="CHEBI:30616"/>
        <dbReference type="ChEBI" id="CHEBI:61977"/>
        <dbReference type="ChEBI" id="CHEBI:456216"/>
        <dbReference type="EC" id="2.7.11.1"/>
    </reaction>
</comment>
<evidence type="ECO:0000259" key="25">
    <source>
        <dbReference type="PROSITE" id="PS50927"/>
    </source>
</evidence>
<gene>
    <name evidence="27" type="ORF">TIFTF001_031033</name>
</gene>
<accession>A0AA88DZU7</accession>
<evidence type="ECO:0000256" key="9">
    <source>
        <dbReference type="ARBA" id="ARBA00022741"/>
    </source>
</evidence>
<dbReference type="Gene3D" id="3.30.200.20">
    <property type="entry name" value="Phosphorylase Kinase, domain 1"/>
    <property type="match status" value="1"/>
</dbReference>
<comment type="caution">
    <text evidence="27">The sequence shown here is derived from an EMBL/GenBank/DDBJ whole genome shotgun (WGS) entry which is preliminary data.</text>
</comment>
<dbReference type="PROSITE" id="PS50011">
    <property type="entry name" value="PROTEIN_KINASE_DOM"/>
    <property type="match status" value="1"/>
</dbReference>
<dbReference type="SUPFAM" id="SSF56112">
    <property type="entry name" value="Protein kinase-like (PK-like)"/>
    <property type="match status" value="1"/>
</dbReference>
<dbReference type="InterPro" id="IPR001480">
    <property type="entry name" value="Bulb-type_lectin_dom"/>
</dbReference>
<evidence type="ECO:0000256" key="2">
    <source>
        <dbReference type="ARBA" id="ARBA00022475"/>
    </source>
</evidence>
<dbReference type="InterPro" id="IPR011009">
    <property type="entry name" value="Kinase-like_dom_sf"/>
</dbReference>
<dbReference type="PROSITE" id="PS50948">
    <property type="entry name" value="PAN"/>
    <property type="match status" value="1"/>
</dbReference>
<dbReference type="GO" id="GO:0005886">
    <property type="term" value="C:plasma membrane"/>
    <property type="evidence" value="ECO:0007669"/>
    <property type="project" value="UniProtKB-SubCell"/>
</dbReference>
<keyword evidence="13 21" id="KW-0472">Membrane</keyword>
<feature type="signal peptide" evidence="22">
    <location>
        <begin position="1"/>
        <end position="22"/>
    </location>
</feature>
<evidence type="ECO:0000256" key="16">
    <source>
        <dbReference type="ARBA" id="ARBA00023180"/>
    </source>
</evidence>
<dbReference type="Gene3D" id="1.10.510.10">
    <property type="entry name" value="Transferase(Phosphotransferase) domain 1"/>
    <property type="match status" value="1"/>
</dbReference>
<dbReference type="Proteomes" id="UP001187192">
    <property type="component" value="Unassembled WGS sequence"/>
</dbReference>
<dbReference type="PROSITE" id="PS50026">
    <property type="entry name" value="EGF_3"/>
    <property type="match status" value="1"/>
</dbReference>
<organism evidence="27 28">
    <name type="scientific">Ficus carica</name>
    <name type="common">Common fig</name>
    <dbReference type="NCBI Taxonomy" id="3494"/>
    <lineage>
        <taxon>Eukaryota</taxon>
        <taxon>Viridiplantae</taxon>
        <taxon>Streptophyta</taxon>
        <taxon>Embryophyta</taxon>
        <taxon>Tracheophyta</taxon>
        <taxon>Spermatophyta</taxon>
        <taxon>Magnoliopsida</taxon>
        <taxon>eudicotyledons</taxon>
        <taxon>Gunneridae</taxon>
        <taxon>Pentapetalae</taxon>
        <taxon>rosids</taxon>
        <taxon>fabids</taxon>
        <taxon>Rosales</taxon>
        <taxon>Moraceae</taxon>
        <taxon>Ficeae</taxon>
        <taxon>Ficus</taxon>
    </lineage>
</organism>
<feature type="domain" description="EGF-like" evidence="24">
    <location>
        <begin position="290"/>
        <end position="327"/>
    </location>
</feature>
<dbReference type="InterPro" id="IPR024171">
    <property type="entry name" value="SRK-like_kinase"/>
</dbReference>
<dbReference type="InterPro" id="IPR003609">
    <property type="entry name" value="Pan_app"/>
</dbReference>
<dbReference type="GO" id="GO:0030246">
    <property type="term" value="F:carbohydrate binding"/>
    <property type="evidence" value="ECO:0007669"/>
    <property type="project" value="UniProtKB-KW"/>
</dbReference>
<evidence type="ECO:0000256" key="11">
    <source>
        <dbReference type="ARBA" id="ARBA00022840"/>
    </source>
</evidence>
<dbReference type="GO" id="GO:0004674">
    <property type="term" value="F:protein serine/threonine kinase activity"/>
    <property type="evidence" value="ECO:0007669"/>
    <property type="project" value="UniProtKB-KW"/>
</dbReference>
<feature type="chain" id="PRO_5041686239" description="Receptor-like serine/threonine-protein kinase" evidence="22">
    <location>
        <begin position="23"/>
        <end position="768"/>
    </location>
</feature>
<dbReference type="PANTHER" id="PTHR32444:SF234">
    <property type="entry name" value="RECEPTOR-LIKE SERINE_THREONINE-PROTEIN KINASE"/>
    <property type="match status" value="1"/>
</dbReference>
<dbReference type="GO" id="GO:0005524">
    <property type="term" value="F:ATP binding"/>
    <property type="evidence" value="ECO:0007669"/>
    <property type="project" value="UniProtKB-KW"/>
</dbReference>
<dbReference type="FunFam" id="1.10.510.10:FF:001722">
    <property type="entry name" value="G-type lectin S-receptor-like serine/threonine-protein kinase B120"/>
    <property type="match status" value="1"/>
</dbReference>
<evidence type="ECO:0000256" key="12">
    <source>
        <dbReference type="ARBA" id="ARBA00022989"/>
    </source>
</evidence>
<dbReference type="SUPFAM" id="SSF51110">
    <property type="entry name" value="alpha-D-mannose-specific plant lectins"/>
    <property type="match status" value="1"/>
</dbReference>
<keyword evidence="14" id="KW-1015">Disulfide bond</keyword>
<dbReference type="InterPro" id="IPR001245">
    <property type="entry name" value="Ser-Thr/Tyr_kinase_cat_dom"/>
</dbReference>
<dbReference type="FunFam" id="2.90.10.10:FF:000001">
    <property type="entry name" value="G-type lectin S-receptor-like serine/threonine-protein kinase"/>
    <property type="match status" value="1"/>
</dbReference>
<dbReference type="Pfam" id="PF08276">
    <property type="entry name" value="PAN_2"/>
    <property type="match status" value="1"/>
</dbReference>
<evidence type="ECO:0000256" key="10">
    <source>
        <dbReference type="ARBA" id="ARBA00022777"/>
    </source>
</evidence>
<dbReference type="CDD" id="cd01098">
    <property type="entry name" value="PAN_AP_plant"/>
    <property type="match status" value="1"/>
</dbReference>
<dbReference type="InterPro" id="IPR000858">
    <property type="entry name" value="S_locus_glycoprot_dom"/>
</dbReference>
<dbReference type="Pfam" id="PF11883">
    <property type="entry name" value="DUF3403"/>
    <property type="match status" value="1"/>
</dbReference>
<evidence type="ECO:0000256" key="5">
    <source>
        <dbReference type="ARBA" id="ARBA00022679"/>
    </source>
</evidence>
<comment type="similarity">
    <text evidence="19">Belongs to the protein kinase superfamily. Ser/Thr protein kinase family.</text>
</comment>
<keyword evidence="15" id="KW-0675">Receptor</keyword>
<evidence type="ECO:0000256" key="22">
    <source>
        <dbReference type="SAM" id="SignalP"/>
    </source>
</evidence>
<evidence type="ECO:0000256" key="18">
    <source>
        <dbReference type="ARBA" id="ARBA00048679"/>
    </source>
</evidence>
<dbReference type="EMBL" id="BTGU01000120">
    <property type="protein sequence ID" value="GMN61949.1"/>
    <property type="molecule type" value="Genomic_DNA"/>
</dbReference>
<evidence type="ECO:0000256" key="7">
    <source>
        <dbReference type="ARBA" id="ARBA00022729"/>
    </source>
</evidence>